<evidence type="ECO:0000256" key="1">
    <source>
        <dbReference type="ARBA" id="ARBA00010638"/>
    </source>
</evidence>
<evidence type="ECO:0000313" key="7">
    <source>
        <dbReference type="EMBL" id="RRD05130.1"/>
    </source>
</evidence>
<dbReference type="InterPro" id="IPR002698">
    <property type="entry name" value="FTHF_cligase"/>
</dbReference>
<keyword evidence="3 4" id="KW-0067">ATP-binding</keyword>
<feature type="binding site" evidence="4">
    <location>
        <begin position="130"/>
        <end position="138"/>
    </location>
    <ligand>
        <name>ATP</name>
        <dbReference type="ChEBI" id="CHEBI:30616"/>
    </ligand>
</feature>
<dbReference type="RefSeq" id="WP_124844412.1">
    <property type="nucleotide sequence ID" value="NZ_RQZG01000007.1"/>
</dbReference>
<dbReference type="PIRSF" id="PIRSF006806">
    <property type="entry name" value="FTHF_cligase"/>
    <property type="match status" value="1"/>
</dbReference>
<dbReference type="OrthoDB" id="3242798at2"/>
<evidence type="ECO:0000256" key="3">
    <source>
        <dbReference type="ARBA" id="ARBA00022840"/>
    </source>
</evidence>
<dbReference type="GO" id="GO:0030272">
    <property type="term" value="F:5-formyltetrahydrofolate cyclo-ligase activity"/>
    <property type="evidence" value="ECO:0007669"/>
    <property type="project" value="UniProtKB-EC"/>
</dbReference>
<dbReference type="NCBIfam" id="TIGR02727">
    <property type="entry name" value="MTHFS_bact"/>
    <property type="match status" value="1"/>
</dbReference>
<dbReference type="Gene3D" id="3.40.50.10420">
    <property type="entry name" value="NagB/RpiA/CoA transferase-like"/>
    <property type="match status" value="1"/>
</dbReference>
<proteinExistence type="inferred from homology"/>
<dbReference type="PANTHER" id="PTHR23407">
    <property type="entry name" value="ATPASE INHIBITOR/5-FORMYLTETRAHYDROFOLATE CYCLO-LIGASE"/>
    <property type="match status" value="1"/>
</dbReference>
<organism evidence="7 8">
    <name type="scientific">Arachnia propionica</name>
    <dbReference type="NCBI Taxonomy" id="1750"/>
    <lineage>
        <taxon>Bacteria</taxon>
        <taxon>Bacillati</taxon>
        <taxon>Actinomycetota</taxon>
        <taxon>Actinomycetes</taxon>
        <taxon>Propionibacteriales</taxon>
        <taxon>Propionibacteriaceae</taxon>
        <taxon>Arachnia</taxon>
    </lineage>
</organism>
<dbReference type="InterPro" id="IPR024185">
    <property type="entry name" value="FTHF_cligase-like_sf"/>
</dbReference>
<keyword evidence="5" id="KW-0460">Magnesium</keyword>
<dbReference type="InterPro" id="IPR037171">
    <property type="entry name" value="NagB/RpiA_transferase-like"/>
</dbReference>
<comment type="caution">
    <text evidence="7">The sequence shown here is derived from an EMBL/GenBank/DDBJ whole genome shotgun (WGS) entry which is preliminary data.</text>
</comment>
<comment type="similarity">
    <text evidence="1 5">Belongs to the 5-formyltetrahydrofolate cyclo-ligase family.</text>
</comment>
<protein>
    <recommendedName>
        <fullName evidence="5">5-formyltetrahydrofolate cyclo-ligase</fullName>
        <ecNumber evidence="5">6.3.3.2</ecNumber>
    </recommendedName>
</protein>
<comment type="catalytic activity">
    <reaction evidence="5">
        <text>(6S)-5-formyl-5,6,7,8-tetrahydrofolate + ATP = (6R)-5,10-methenyltetrahydrofolate + ADP + phosphate</text>
        <dbReference type="Rhea" id="RHEA:10488"/>
        <dbReference type="ChEBI" id="CHEBI:30616"/>
        <dbReference type="ChEBI" id="CHEBI:43474"/>
        <dbReference type="ChEBI" id="CHEBI:57455"/>
        <dbReference type="ChEBI" id="CHEBI:57457"/>
        <dbReference type="ChEBI" id="CHEBI:456216"/>
        <dbReference type="EC" id="6.3.3.2"/>
    </reaction>
</comment>
<dbReference type="SUPFAM" id="SSF100950">
    <property type="entry name" value="NagB/RpiA/CoA transferase-like"/>
    <property type="match status" value="1"/>
</dbReference>
<dbReference type="GO" id="GO:0046872">
    <property type="term" value="F:metal ion binding"/>
    <property type="evidence" value="ECO:0007669"/>
    <property type="project" value="UniProtKB-KW"/>
</dbReference>
<feature type="region of interest" description="Disordered" evidence="6">
    <location>
        <begin position="1"/>
        <end position="34"/>
    </location>
</feature>
<evidence type="ECO:0000256" key="5">
    <source>
        <dbReference type="RuleBase" id="RU361279"/>
    </source>
</evidence>
<reference evidence="7 8" key="1">
    <citation type="submission" date="2018-11" db="EMBL/GenBank/DDBJ databases">
        <title>Genomes From Bacteria Associated with the Canine Oral Cavity: a Test Case for Automated Genome-Based Taxonomic Assignment.</title>
        <authorList>
            <person name="Coil D.A."/>
            <person name="Jospin G."/>
            <person name="Darling A.E."/>
            <person name="Wallis C."/>
            <person name="Davis I.J."/>
            <person name="Harris S."/>
            <person name="Eisen J.A."/>
            <person name="Holcombe L.J."/>
            <person name="O'Flynn C."/>
        </authorList>
    </citation>
    <scope>NUCLEOTIDE SEQUENCE [LARGE SCALE GENOMIC DNA]</scope>
    <source>
        <strain evidence="7 8">OH887_COT-365</strain>
    </source>
</reference>
<dbReference type="GO" id="GO:0009396">
    <property type="term" value="P:folic acid-containing compound biosynthetic process"/>
    <property type="evidence" value="ECO:0007669"/>
    <property type="project" value="TreeGrafter"/>
</dbReference>
<evidence type="ECO:0000313" key="8">
    <source>
        <dbReference type="Proteomes" id="UP000280819"/>
    </source>
</evidence>
<dbReference type="Pfam" id="PF01812">
    <property type="entry name" value="5-FTHF_cyc-lig"/>
    <property type="match status" value="1"/>
</dbReference>
<evidence type="ECO:0000256" key="4">
    <source>
        <dbReference type="PIRSR" id="PIRSR006806-1"/>
    </source>
</evidence>
<sequence length="191" mass="20477">MNSPADKGALRRAKDAARHQLPPHEHRRRDAARTDIVLDHLPRPGVVALYAARPAEPGTGPLVTAMEQLGWRVLLPKLGRSPDWAWATRPLRLGWAGIPEPTGPALGADALALADLLILPALAVAPGGARLGTGGGWYDRALPHARPGVPRWVLVNDDEVLARLPTEPHDLPVDVAVTETGFTQLAHRDVS</sequence>
<keyword evidence="7" id="KW-0436">Ligase</keyword>
<evidence type="ECO:0000256" key="2">
    <source>
        <dbReference type="ARBA" id="ARBA00022741"/>
    </source>
</evidence>
<dbReference type="GO" id="GO:0035999">
    <property type="term" value="P:tetrahydrofolate interconversion"/>
    <property type="evidence" value="ECO:0007669"/>
    <property type="project" value="TreeGrafter"/>
</dbReference>
<dbReference type="PANTHER" id="PTHR23407:SF1">
    <property type="entry name" value="5-FORMYLTETRAHYDROFOLATE CYCLO-LIGASE"/>
    <property type="match status" value="1"/>
</dbReference>
<accession>A0A3P1T726</accession>
<dbReference type="EMBL" id="RQZG01000007">
    <property type="protein sequence ID" value="RRD05130.1"/>
    <property type="molecule type" value="Genomic_DNA"/>
</dbReference>
<keyword evidence="5" id="KW-0479">Metal-binding</keyword>
<comment type="cofactor">
    <cofactor evidence="5">
        <name>Mg(2+)</name>
        <dbReference type="ChEBI" id="CHEBI:18420"/>
    </cofactor>
</comment>
<evidence type="ECO:0000256" key="6">
    <source>
        <dbReference type="SAM" id="MobiDB-lite"/>
    </source>
</evidence>
<dbReference type="EC" id="6.3.3.2" evidence="5"/>
<feature type="binding site" evidence="4">
    <location>
        <position position="56"/>
    </location>
    <ligand>
        <name>substrate</name>
    </ligand>
</feature>
<dbReference type="AlphaFoldDB" id="A0A3P1T726"/>
<name>A0A3P1T726_9ACTN</name>
<feature type="binding site" evidence="4">
    <location>
        <begin position="7"/>
        <end position="11"/>
    </location>
    <ligand>
        <name>ATP</name>
        <dbReference type="ChEBI" id="CHEBI:30616"/>
    </ligand>
</feature>
<dbReference type="Proteomes" id="UP000280819">
    <property type="component" value="Unassembled WGS sequence"/>
</dbReference>
<dbReference type="GO" id="GO:0005524">
    <property type="term" value="F:ATP binding"/>
    <property type="evidence" value="ECO:0007669"/>
    <property type="project" value="UniProtKB-KW"/>
</dbReference>
<keyword evidence="2 4" id="KW-0547">Nucleotide-binding</keyword>
<feature type="compositionally biased region" description="Basic and acidic residues" evidence="6">
    <location>
        <begin position="8"/>
        <end position="24"/>
    </location>
</feature>
<gene>
    <name evidence="7" type="ORF">EII34_07230</name>
</gene>